<dbReference type="Proteomes" id="UP000235703">
    <property type="component" value="Unassembled WGS sequence"/>
</dbReference>
<dbReference type="EMBL" id="PNFZ01000011">
    <property type="protein sequence ID" value="PMB96989.1"/>
    <property type="molecule type" value="Genomic_DNA"/>
</dbReference>
<dbReference type="AlphaFoldDB" id="A0A2N6PE78"/>
<gene>
    <name evidence="1" type="ORF">CJ198_13460</name>
</gene>
<keyword evidence="2" id="KW-1185">Reference proteome</keyword>
<reference evidence="1 2" key="1">
    <citation type="submission" date="2017-09" db="EMBL/GenBank/DDBJ databases">
        <title>Bacterial strain isolated from the female urinary microbiota.</title>
        <authorList>
            <person name="Thomas-White K."/>
            <person name="Kumar N."/>
            <person name="Forster S."/>
            <person name="Putonti C."/>
            <person name="Lawley T."/>
            <person name="Wolfe A.J."/>
        </authorList>
    </citation>
    <scope>NUCLEOTIDE SEQUENCE [LARGE SCALE GENOMIC DNA]</scope>
    <source>
        <strain evidence="1 2">UMB0680</strain>
    </source>
</reference>
<accession>A0A2N6PE78</accession>
<name>A0A2N6PE78_9MICO</name>
<evidence type="ECO:0000313" key="2">
    <source>
        <dbReference type="Proteomes" id="UP000235703"/>
    </source>
</evidence>
<evidence type="ECO:0000313" key="1">
    <source>
        <dbReference type="EMBL" id="PMB96989.1"/>
    </source>
</evidence>
<sequence length="91" mass="9798">MQRTILRCGVRKGLRAVGELGIAAVEPPIAVGVEEVLGEGFGLARCGQPFLAPDAVRVARAWSSTLYFLGAAMLLIRLWDQSLYQTRGEPG</sequence>
<organism evidence="1 2">
    <name type="scientific">Brevibacterium luteolum</name>
    <dbReference type="NCBI Taxonomy" id="199591"/>
    <lineage>
        <taxon>Bacteria</taxon>
        <taxon>Bacillati</taxon>
        <taxon>Actinomycetota</taxon>
        <taxon>Actinomycetes</taxon>
        <taxon>Micrococcales</taxon>
        <taxon>Brevibacteriaceae</taxon>
        <taxon>Brevibacterium</taxon>
    </lineage>
</organism>
<proteinExistence type="predicted"/>
<protein>
    <submittedName>
        <fullName evidence="1">Uncharacterized protein</fullName>
    </submittedName>
</protein>
<comment type="caution">
    <text evidence="1">The sequence shown here is derived from an EMBL/GenBank/DDBJ whole genome shotgun (WGS) entry which is preliminary data.</text>
</comment>